<dbReference type="GO" id="GO:0008289">
    <property type="term" value="F:lipid binding"/>
    <property type="evidence" value="ECO:0007669"/>
    <property type="project" value="UniProtKB-KW"/>
</dbReference>
<comment type="subcellular location">
    <subcellularLocation>
        <location evidence="11">Cell membrane</location>
        <topology evidence="11">Multi-pass membrane protein</topology>
    </subcellularLocation>
    <subcellularLocation>
        <location evidence="1">Membrane</location>
        <topology evidence="1">Multi-pass membrane protein</topology>
    </subcellularLocation>
</comment>
<dbReference type="HAMAP" id="MF_01396">
    <property type="entry name" value="ATP_synth_c_bact"/>
    <property type="match status" value="1"/>
</dbReference>
<keyword evidence="11" id="KW-1003">Cell membrane</keyword>
<evidence type="ECO:0000256" key="1">
    <source>
        <dbReference type="ARBA" id="ARBA00004141"/>
    </source>
</evidence>
<feature type="transmembrane region" description="Helical" evidence="11">
    <location>
        <begin position="42"/>
        <end position="65"/>
    </location>
</feature>
<dbReference type="Gene3D" id="1.20.20.10">
    <property type="entry name" value="F1F0 ATP synthase subunit C"/>
    <property type="match status" value="1"/>
</dbReference>
<dbReference type="InterPro" id="IPR000454">
    <property type="entry name" value="ATP_synth_F0_csu"/>
</dbReference>
<keyword evidence="4 11" id="KW-0138">CF(0)</keyword>
<dbReference type="GO" id="GO:0045259">
    <property type="term" value="C:proton-transporting ATP synthase complex"/>
    <property type="evidence" value="ECO:0007669"/>
    <property type="project" value="UniProtKB-KW"/>
</dbReference>
<dbReference type="PROSITE" id="PS00605">
    <property type="entry name" value="ATPASE_C"/>
    <property type="match status" value="1"/>
</dbReference>
<proteinExistence type="inferred from homology"/>
<keyword evidence="6 11" id="KW-0375">Hydrogen ion transport</keyword>
<evidence type="ECO:0000313" key="13">
    <source>
        <dbReference type="EMBL" id="MDG4511938.1"/>
    </source>
</evidence>
<sequence>MNLGALALGLACLGVSIGEGLLVSSYISSSARQPEMQSKLMSGVFLGVAFIEGTFFVTLAMTFVLK</sequence>
<gene>
    <name evidence="11" type="primary">atpE</name>
    <name evidence="13" type="ORF">NOL15_03575</name>
</gene>
<comment type="caution">
    <text evidence="11">Lacks conserved residue(s) required for the propagation of feature annotation.</text>
</comment>
<evidence type="ECO:0000313" key="14">
    <source>
        <dbReference type="Proteomes" id="UP001152879"/>
    </source>
</evidence>
<feature type="domain" description="V-ATPase proteolipid subunit C-like" evidence="12">
    <location>
        <begin position="5"/>
        <end position="65"/>
    </location>
</feature>
<dbReference type="GO" id="GO:0005886">
    <property type="term" value="C:plasma membrane"/>
    <property type="evidence" value="ECO:0007669"/>
    <property type="project" value="UniProtKB-SubCell"/>
</dbReference>
<dbReference type="PRINTS" id="PR00124">
    <property type="entry name" value="ATPASEC"/>
</dbReference>
<evidence type="ECO:0000256" key="10">
    <source>
        <dbReference type="ARBA" id="ARBA00023136"/>
    </source>
</evidence>
<dbReference type="SUPFAM" id="SSF81333">
    <property type="entry name" value="F1F0 ATP synthase subunit C"/>
    <property type="match status" value="1"/>
</dbReference>
<evidence type="ECO:0000256" key="7">
    <source>
        <dbReference type="ARBA" id="ARBA00022989"/>
    </source>
</evidence>
<dbReference type="InterPro" id="IPR020537">
    <property type="entry name" value="ATP_synth_F0_csu_DDCD_BS"/>
</dbReference>
<dbReference type="InterPro" id="IPR002379">
    <property type="entry name" value="ATPase_proteolipid_c-like_dom"/>
</dbReference>
<comment type="similarity">
    <text evidence="2 11">Belongs to the ATPase C chain family.</text>
</comment>
<dbReference type="InterPro" id="IPR035921">
    <property type="entry name" value="F/V-ATP_Csub_sf"/>
</dbReference>
<evidence type="ECO:0000259" key="12">
    <source>
        <dbReference type="Pfam" id="PF00137"/>
    </source>
</evidence>
<dbReference type="AlphaFoldDB" id="A0A9X4MID2"/>
<comment type="caution">
    <text evidence="13">The sequence shown here is derived from an EMBL/GenBank/DDBJ whole genome shotgun (WGS) entry which is preliminary data.</text>
</comment>
<evidence type="ECO:0000256" key="11">
    <source>
        <dbReference type="HAMAP-Rule" id="MF_01396"/>
    </source>
</evidence>
<evidence type="ECO:0000256" key="3">
    <source>
        <dbReference type="ARBA" id="ARBA00022448"/>
    </source>
</evidence>
<feature type="site" description="Reversibly protonated during proton transport" evidence="11">
    <location>
        <position position="52"/>
    </location>
</feature>
<evidence type="ECO:0000256" key="8">
    <source>
        <dbReference type="ARBA" id="ARBA00023065"/>
    </source>
</evidence>
<dbReference type="Proteomes" id="UP001152879">
    <property type="component" value="Unassembled WGS sequence"/>
</dbReference>
<dbReference type="NCBIfam" id="NF009997">
    <property type="entry name" value="PRK13467.1"/>
    <property type="match status" value="1"/>
</dbReference>
<reference evidence="13" key="1">
    <citation type="submission" date="2022-07" db="EMBL/GenBank/DDBJ databases">
        <title>Whole Genome Sequencing of Streptococcus suis.</title>
        <authorList>
            <person name="Dai X."/>
            <person name="Huang J."/>
            <person name="Wang L."/>
        </authorList>
    </citation>
    <scope>NUCLEOTIDE SEQUENCE</scope>
    <source>
        <strain evidence="13">SFB2</strain>
    </source>
</reference>
<evidence type="ECO:0000256" key="2">
    <source>
        <dbReference type="ARBA" id="ARBA00006704"/>
    </source>
</evidence>
<keyword evidence="5 11" id="KW-0812">Transmembrane</keyword>
<dbReference type="GO" id="GO:0033177">
    <property type="term" value="C:proton-transporting two-sector ATPase complex, proton-transporting domain"/>
    <property type="evidence" value="ECO:0007669"/>
    <property type="project" value="InterPro"/>
</dbReference>
<dbReference type="CDD" id="cd18185">
    <property type="entry name" value="ATP-synt_Fo_c_ATPE"/>
    <property type="match status" value="1"/>
</dbReference>
<accession>A0A9X4MID2</accession>
<comment type="function">
    <text evidence="11">F(1)F(0) ATP synthase produces ATP from ADP in the presence of a proton or sodium gradient. F-type ATPases consist of two structural domains, F(1) containing the extramembraneous catalytic core and F(0) containing the membrane proton channel, linked together by a central stalk and a peripheral stalk. During catalysis, ATP synthesis in the catalytic domain of F(1) is coupled via a rotary mechanism of the central stalk subunits to proton translocation.</text>
</comment>
<keyword evidence="11" id="KW-0066">ATP synthesis</keyword>
<protein>
    <recommendedName>
        <fullName evidence="11">ATP synthase subunit c</fullName>
    </recommendedName>
    <alternativeName>
        <fullName evidence="11">ATP synthase F(0) sector subunit c</fullName>
    </alternativeName>
    <alternativeName>
        <fullName evidence="11">F-type ATPase subunit c</fullName>
        <shortName evidence="11">F-ATPase subunit c</shortName>
    </alternativeName>
    <alternativeName>
        <fullName evidence="11">Lipid-binding protein</fullName>
    </alternativeName>
</protein>
<keyword evidence="8 11" id="KW-0406">Ion transport</keyword>
<evidence type="ECO:0000256" key="9">
    <source>
        <dbReference type="ARBA" id="ARBA00023121"/>
    </source>
</evidence>
<name>A0A9X4MID2_STRSU</name>
<organism evidence="13 14">
    <name type="scientific">Streptococcus suis</name>
    <dbReference type="NCBI Taxonomy" id="1307"/>
    <lineage>
        <taxon>Bacteria</taxon>
        <taxon>Bacillati</taxon>
        <taxon>Bacillota</taxon>
        <taxon>Bacilli</taxon>
        <taxon>Lactobacillales</taxon>
        <taxon>Streptococcaceae</taxon>
        <taxon>Streptococcus</taxon>
    </lineage>
</organism>
<dbReference type="GO" id="GO:0046933">
    <property type="term" value="F:proton-transporting ATP synthase activity, rotational mechanism"/>
    <property type="evidence" value="ECO:0007669"/>
    <property type="project" value="UniProtKB-UniRule"/>
</dbReference>
<dbReference type="EMBL" id="JANFML010000007">
    <property type="protein sequence ID" value="MDG4511938.1"/>
    <property type="molecule type" value="Genomic_DNA"/>
</dbReference>
<dbReference type="InterPro" id="IPR038662">
    <property type="entry name" value="ATP_synth_F0_csu_sf"/>
</dbReference>
<keyword evidence="10 11" id="KW-0472">Membrane</keyword>
<evidence type="ECO:0000256" key="6">
    <source>
        <dbReference type="ARBA" id="ARBA00022781"/>
    </source>
</evidence>
<dbReference type="Pfam" id="PF00137">
    <property type="entry name" value="ATP-synt_C"/>
    <property type="match status" value="1"/>
</dbReference>
<keyword evidence="9 11" id="KW-0446">Lipid-binding</keyword>
<evidence type="ECO:0000256" key="5">
    <source>
        <dbReference type="ARBA" id="ARBA00022692"/>
    </source>
</evidence>
<keyword evidence="3 11" id="KW-0813">Transport</keyword>
<keyword evidence="7 11" id="KW-1133">Transmembrane helix</keyword>
<comment type="function">
    <text evidence="11">Key component of the F(0) channel; it plays a direct role in translocation across the membrane. A homomeric c-ring of between 10-14 subunits forms the central stalk rotor element with the F(1) delta and epsilon subunits.</text>
</comment>
<evidence type="ECO:0000256" key="4">
    <source>
        <dbReference type="ARBA" id="ARBA00022547"/>
    </source>
</evidence>
<dbReference type="NCBIfam" id="NF009996">
    <property type="entry name" value="PRK13466.1"/>
    <property type="match status" value="1"/>
</dbReference>